<protein>
    <submittedName>
        <fullName evidence="2">Uncharacterized protein</fullName>
    </submittedName>
</protein>
<feature type="region of interest" description="Disordered" evidence="1">
    <location>
        <begin position="1"/>
        <end position="22"/>
    </location>
</feature>
<evidence type="ECO:0000313" key="2">
    <source>
        <dbReference type="EMBL" id="SVE08612.1"/>
    </source>
</evidence>
<reference evidence="2" key="1">
    <citation type="submission" date="2018-05" db="EMBL/GenBank/DDBJ databases">
        <authorList>
            <person name="Lanie J.A."/>
            <person name="Ng W.-L."/>
            <person name="Kazmierczak K.M."/>
            <person name="Andrzejewski T.M."/>
            <person name="Davidsen T.M."/>
            <person name="Wayne K.J."/>
            <person name="Tettelin H."/>
            <person name="Glass J.I."/>
            <person name="Rusch D."/>
            <person name="Podicherti R."/>
            <person name="Tsui H.-C.T."/>
            <person name="Winkler M.E."/>
        </authorList>
    </citation>
    <scope>NUCLEOTIDE SEQUENCE</scope>
</reference>
<evidence type="ECO:0000256" key="1">
    <source>
        <dbReference type="SAM" id="MobiDB-lite"/>
    </source>
</evidence>
<accession>A0A383ALG4</accession>
<name>A0A383ALG4_9ZZZZ</name>
<dbReference type="EMBL" id="UINC01193148">
    <property type="protein sequence ID" value="SVE08612.1"/>
    <property type="molecule type" value="Genomic_DNA"/>
</dbReference>
<gene>
    <name evidence="2" type="ORF">METZ01_LOCUS461466</name>
</gene>
<dbReference type="AlphaFoldDB" id="A0A383ALG4"/>
<organism evidence="2">
    <name type="scientific">marine metagenome</name>
    <dbReference type="NCBI Taxonomy" id="408172"/>
    <lineage>
        <taxon>unclassified sequences</taxon>
        <taxon>metagenomes</taxon>
        <taxon>ecological metagenomes</taxon>
    </lineage>
</organism>
<proteinExistence type="predicted"/>
<feature type="non-terminal residue" evidence="2">
    <location>
        <position position="1"/>
    </location>
</feature>
<sequence>NSKAVTKQNRRRQKEIDEEFYC</sequence>